<evidence type="ECO:0000313" key="3">
    <source>
        <dbReference type="Proteomes" id="UP000471147"/>
    </source>
</evidence>
<sequence>MKWPLIPTILVSLAVATMVGLGIWQLQRKGMNEILLRQVSANISKPAIAYPQLGPVDASSLHRKSLVTCLRVVRWVEDSGSDNMGNTGTRYLAECATGAEGPGALIVAGISNRPNEKVDWNGGLVEGVITTEPDRQSMIAKLFGSKVILRPMLVSKTGLGGLRTPEPPSLSKIRSKIANNGSYAVQWFLFAAAAAIIYGLALRKKMAGT</sequence>
<keyword evidence="1" id="KW-0472">Membrane</keyword>
<keyword evidence="1" id="KW-1133">Transmembrane helix</keyword>
<comment type="subcellular location">
    <subcellularLocation>
        <location evidence="1">Cell membrane</location>
        <topology evidence="1">Multi-pass membrane protein</topology>
    </subcellularLocation>
</comment>
<protein>
    <recommendedName>
        <fullName evidence="1">SURF1-like protein</fullName>
    </recommendedName>
</protein>
<dbReference type="EMBL" id="SDWJ01000002">
    <property type="protein sequence ID" value="MVZ98276.1"/>
    <property type="molecule type" value="Genomic_DNA"/>
</dbReference>
<dbReference type="RefSeq" id="WP_160354206.1">
    <property type="nucleotide sequence ID" value="NZ_SDWJ01000002.1"/>
</dbReference>
<gene>
    <name evidence="2" type="ORF">EUU23_11285</name>
</gene>
<dbReference type="InterPro" id="IPR002994">
    <property type="entry name" value="Surf1/Shy1"/>
</dbReference>
<dbReference type="Pfam" id="PF02104">
    <property type="entry name" value="SURF1"/>
    <property type="match status" value="1"/>
</dbReference>
<dbReference type="AlphaFoldDB" id="A0A6I4M258"/>
<comment type="similarity">
    <text evidence="1">Belongs to the SURF1 family.</text>
</comment>
<organism evidence="2 3">
    <name type="scientific">Sphingorhabdus profundilacus</name>
    <dbReference type="NCBI Taxonomy" id="2509718"/>
    <lineage>
        <taxon>Bacteria</taxon>
        <taxon>Pseudomonadati</taxon>
        <taxon>Pseudomonadota</taxon>
        <taxon>Alphaproteobacteria</taxon>
        <taxon>Sphingomonadales</taxon>
        <taxon>Sphingomonadaceae</taxon>
        <taxon>Sphingorhabdus</taxon>
    </lineage>
</organism>
<feature type="transmembrane region" description="Helical" evidence="1">
    <location>
        <begin position="6"/>
        <end position="26"/>
    </location>
</feature>
<keyword evidence="3" id="KW-1185">Reference proteome</keyword>
<name>A0A6I4M258_9SPHN</name>
<accession>A0A6I4M258</accession>
<evidence type="ECO:0000313" key="2">
    <source>
        <dbReference type="EMBL" id="MVZ98276.1"/>
    </source>
</evidence>
<evidence type="ECO:0000256" key="1">
    <source>
        <dbReference type="RuleBase" id="RU363076"/>
    </source>
</evidence>
<dbReference type="OrthoDB" id="6079986at2"/>
<keyword evidence="1" id="KW-0812">Transmembrane</keyword>
<comment type="caution">
    <text evidence="2">The sequence shown here is derived from an EMBL/GenBank/DDBJ whole genome shotgun (WGS) entry which is preliminary data.</text>
</comment>
<feature type="transmembrane region" description="Helical" evidence="1">
    <location>
        <begin position="181"/>
        <end position="201"/>
    </location>
</feature>
<dbReference type="Proteomes" id="UP000471147">
    <property type="component" value="Unassembled WGS sequence"/>
</dbReference>
<proteinExistence type="inferred from homology"/>
<reference evidence="2 3" key="1">
    <citation type="submission" date="2019-01" db="EMBL/GenBank/DDBJ databases">
        <title>Sphingorhabdus lacus sp.nov., isolated from an oligotrophic freshwater lake.</title>
        <authorList>
            <person name="Park M."/>
        </authorList>
    </citation>
    <scope>NUCLEOTIDE SEQUENCE [LARGE SCALE GENOMIC DNA]</scope>
    <source>
        <strain evidence="2 3">IMCC26285</strain>
    </source>
</reference>
<keyword evidence="1" id="KW-1003">Cell membrane</keyword>
<dbReference type="GO" id="GO:0005886">
    <property type="term" value="C:plasma membrane"/>
    <property type="evidence" value="ECO:0007669"/>
    <property type="project" value="UniProtKB-SubCell"/>
</dbReference>